<comment type="caution">
    <text evidence="2">The sequence shown here is derived from an EMBL/GenBank/DDBJ whole genome shotgun (WGS) entry which is preliminary data.</text>
</comment>
<keyword evidence="1" id="KW-1133">Transmembrane helix</keyword>
<evidence type="ECO:0000313" key="3">
    <source>
        <dbReference type="Proteomes" id="UP000297453"/>
    </source>
</evidence>
<evidence type="ECO:0008006" key="4">
    <source>
        <dbReference type="Google" id="ProtNLM"/>
    </source>
</evidence>
<dbReference type="EMBL" id="RQEP01000005">
    <property type="protein sequence ID" value="TGK07111.1"/>
    <property type="molecule type" value="Genomic_DNA"/>
</dbReference>
<reference evidence="2" key="1">
    <citation type="journal article" date="2019" name="PLoS Negl. Trop. Dis.">
        <title>Revisiting the worldwide diversity of Leptospira species in the environment.</title>
        <authorList>
            <person name="Vincent A.T."/>
            <person name="Schiettekatte O."/>
            <person name="Bourhy P."/>
            <person name="Veyrier F.J."/>
            <person name="Picardeau M."/>
        </authorList>
    </citation>
    <scope>NUCLEOTIDE SEQUENCE [LARGE SCALE GENOMIC DNA]</scope>
    <source>
        <strain evidence="2">SSS9</strain>
    </source>
</reference>
<dbReference type="Proteomes" id="UP000297453">
    <property type="component" value="Unassembled WGS sequence"/>
</dbReference>
<feature type="transmembrane region" description="Helical" evidence="1">
    <location>
        <begin position="34"/>
        <end position="54"/>
    </location>
</feature>
<dbReference type="OrthoDB" id="345219at2"/>
<evidence type="ECO:0000256" key="1">
    <source>
        <dbReference type="SAM" id="Phobius"/>
    </source>
</evidence>
<evidence type="ECO:0000313" key="2">
    <source>
        <dbReference type="EMBL" id="TGK07111.1"/>
    </source>
</evidence>
<feature type="transmembrane region" description="Helical" evidence="1">
    <location>
        <begin position="327"/>
        <end position="346"/>
    </location>
</feature>
<keyword evidence="1" id="KW-0812">Transmembrane</keyword>
<feature type="transmembrane region" description="Helical" evidence="1">
    <location>
        <begin position="213"/>
        <end position="244"/>
    </location>
</feature>
<dbReference type="AlphaFoldDB" id="A0A4R9G6Q0"/>
<accession>A0A4R9G6Q0</accession>
<gene>
    <name evidence="2" type="ORF">EHO59_03105</name>
</gene>
<feature type="transmembrane region" description="Helical" evidence="1">
    <location>
        <begin position="99"/>
        <end position="116"/>
    </location>
</feature>
<protein>
    <recommendedName>
        <fullName evidence="4">Glycosyltransferase RgtA/B/C/D-like domain-containing protein</fullName>
    </recommendedName>
</protein>
<feature type="transmembrane region" description="Helical" evidence="1">
    <location>
        <begin position="302"/>
        <end position="320"/>
    </location>
</feature>
<feature type="transmembrane region" description="Helical" evidence="1">
    <location>
        <begin position="6"/>
        <end position="22"/>
    </location>
</feature>
<feature type="transmembrane region" description="Helical" evidence="1">
    <location>
        <begin position="366"/>
        <end position="384"/>
    </location>
</feature>
<keyword evidence="3" id="KW-1185">Reference proteome</keyword>
<feature type="transmembrane region" description="Helical" evidence="1">
    <location>
        <begin position="506"/>
        <end position="525"/>
    </location>
</feature>
<keyword evidence="1" id="KW-0472">Membrane</keyword>
<organism evidence="2 3">
    <name type="scientific">Leptospira semungkisensis</name>
    <dbReference type="NCBI Taxonomy" id="2484985"/>
    <lineage>
        <taxon>Bacteria</taxon>
        <taxon>Pseudomonadati</taxon>
        <taxon>Spirochaetota</taxon>
        <taxon>Spirochaetia</taxon>
        <taxon>Leptospirales</taxon>
        <taxon>Leptospiraceae</taxon>
        <taxon>Leptospira</taxon>
    </lineage>
</organism>
<name>A0A4R9G6Q0_9LEPT</name>
<sequence length="811" mass="92726">MSQIFFFILSAVFVYFAHFFFLTKGRSHTFENWVLSLSSYLVIVGIIALASVALNIYSLYLLDVSLLVLDLASAYFVFRSRRYSFTFGWQNKILFSYENLILAVFLSITVFLYFFFPTEFVLGGRDPGVYSISAVQISKTGGLQIYDPLLKEVKEVVGDSILSSYPGIYSNFELGLSKELGSLTIQFYHLFPSYLALGYDLGGMQGLFRVNSFFGILSLCFVFLITKRILGSIGGIVSAALFAWNPAEIWSVRIPLSEPVSQFLILFSFYSIYKIIYKKNEFLLFWPGILLGLNSFNRVDGLVLLPALAAFSFYTFLFAPRYFRKSCLLFFVTSFVSGLGVLYGYFYSKPYFLDLWKEGALNKLSLLGIISIGFVLALLLLEKLSFVQEFVLRTKTFLTKKKSFLRVSFFLIFFLLFGYTYFLRPIHFGISLDTQASSFAANSLPIFLWYVPFFLFIFAVFGYDRLLFFNPRIGYLPWVFSGTLLLVGYLYDPSISPDHLWASRRWVLFSIPIVILLGAIGLFSFSFWKGRLRQLGITLLVLLSLGHSWMRSRLFLFTPMLEGYAQTFQKFSESLPEENSVFFTTEENIAGILSFVYGRKTYLLSNTQVFLEKAEGLLAKGLQPYLIQSTAYFGDHSNLQFQPIADLKVNGYYPIPTKERYPDVLTLLSLDQKVFRIERNTKGSQSQTEVFYEWRMGEGGFKTYTGYFGNDLEIHSTRKEGPLVYGPFISLPKGSYEIVFYGNGLDQAQFQVSADNGKMELTPLEKSNATDHKRIPFKVSEKEMRNLEFKVLVPGKSNVIVSKLTLQKIEP</sequence>
<dbReference type="RefSeq" id="WP_135584636.1">
    <property type="nucleotide sequence ID" value="NZ_RQEP01000005.1"/>
</dbReference>
<proteinExistence type="predicted"/>
<feature type="transmembrane region" description="Helical" evidence="1">
    <location>
        <begin position="60"/>
        <end position="78"/>
    </location>
</feature>
<feature type="transmembrane region" description="Helical" evidence="1">
    <location>
        <begin position="532"/>
        <end position="550"/>
    </location>
</feature>
<feature type="transmembrane region" description="Helical" evidence="1">
    <location>
        <begin position="475"/>
        <end position="491"/>
    </location>
</feature>
<feature type="transmembrane region" description="Helical" evidence="1">
    <location>
        <begin position="443"/>
        <end position="463"/>
    </location>
</feature>
<feature type="transmembrane region" description="Helical" evidence="1">
    <location>
        <begin position="404"/>
        <end position="423"/>
    </location>
</feature>